<dbReference type="SMART" id="SM00320">
    <property type="entry name" value="WD40"/>
    <property type="match status" value="4"/>
</dbReference>
<evidence type="ECO:0000256" key="6">
    <source>
        <dbReference type="PROSITE-ProRule" id="PRU00221"/>
    </source>
</evidence>
<feature type="repeat" description="WD" evidence="6">
    <location>
        <begin position="325"/>
        <end position="366"/>
    </location>
</feature>
<dbReference type="SUPFAM" id="SSF50978">
    <property type="entry name" value="WD40 repeat-like"/>
    <property type="match status" value="1"/>
</dbReference>
<dbReference type="PANTHER" id="PTHR13083:SF3">
    <property type="entry name" value="WD REPEAT-CONTAINING PROTEIN 91"/>
    <property type="match status" value="1"/>
</dbReference>
<organism evidence="11 12">
    <name type="scientific">Cloeon dipterum</name>
    <dbReference type="NCBI Taxonomy" id="197152"/>
    <lineage>
        <taxon>Eukaryota</taxon>
        <taxon>Metazoa</taxon>
        <taxon>Ecdysozoa</taxon>
        <taxon>Arthropoda</taxon>
        <taxon>Hexapoda</taxon>
        <taxon>Insecta</taxon>
        <taxon>Pterygota</taxon>
        <taxon>Palaeoptera</taxon>
        <taxon>Ephemeroptera</taxon>
        <taxon>Pisciforma</taxon>
        <taxon>Baetidae</taxon>
        <taxon>Cloeon</taxon>
    </lineage>
</organism>
<dbReference type="AlphaFoldDB" id="A0A8S1BYR9"/>
<dbReference type="InterPro" id="IPR015943">
    <property type="entry name" value="WD40/YVTN_repeat-like_dom_sf"/>
</dbReference>
<dbReference type="InterPro" id="IPR056327">
    <property type="entry name" value="ARMC9_CTLH-like_dom"/>
</dbReference>
<gene>
    <name evidence="11" type="ORF">CLODIP_2_CD07926</name>
</gene>
<dbReference type="InterPro" id="IPR036322">
    <property type="entry name" value="WD40_repeat_dom_sf"/>
</dbReference>
<evidence type="ECO:0000256" key="5">
    <source>
        <dbReference type="ARBA" id="ARBA00022753"/>
    </source>
</evidence>
<evidence type="ECO:0000256" key="4">
    <source>
        <dbReference type="ARBA" id="ARBA00021116"/>
    </source>
</evidence>
<reference evidence="11 12" key="1">
    <citation type="submission" date="2020-04" db="EMBL/GenBank/DDBJ databases">
        <authorList>
            <person name="Alioto T."/>
            <person name="Alioto T."/>
            <person name="Gomez Garrido J."/>
        </authorList>
    </citation>
    <scope>NUCLEOTIDE SEQUENCE [LARGE SCALE GENOMIC DNA]</scope>
</reference>
<dbReference type="OrthoDB" id="193023at2759"/>
<evidence type="ECO:0000313" key="12">
    <source>
        <dbReference type="Proteomes" id="UP000494165"/>
    </source>
</evidence>
<dbReference type="Pfam" id="PF23138">
    <property type="entry name" value="CTLH_Armc9"/>
    <property type="match status" value="1"/>
</dbReference>
<name>A0A8S1BYR9_9INSE</name>
<evidence type="ECO:0000256" key="3">
    <source>
        <dbReference type="ARBA" id="ARBA00006128"/>
    </source>
</evidence>
<dbReference type="GO" id="GO:0031901">
    <property type="term" value="C:early endosome membrane"/>
    <property type="evidence" value="ECO:0007669"/>
    <property type="project" value="UniProtKB-SubCell"/>
</dbReference>
<dbReference type="EMBL" id="CADEPI010000002">
    <property type="protein sequence ID" value="CAB3359932.1"/>
    <property type="molecule type" value="Genomic_DNA"/>
</dbReference>
<comment type="similarity">
    <text evidence="3">Belongs to the WD repeat WDR91 family.</text>
</comment>
<evidence type="ECO:0000259" key="9">
    <source>
        <dbReference type="Pfam" id="PF12894"/>
    </source>
</evidence>
<feature type="coiled-coil region" evidence="7">
    <location>
        <begin position="151"/>
        <end position="181"/>
    </location>
</feature>
<dbReference type="InterPro" id="IPR001680">
    <property type="entry name" value="WD40_rpt"/>
</dbReference>
<dbReference type="InterPro" id="IPR039724">
    <property type="entry name" value="WDR91"/>
</dbReference>
<feature type="compositionally biased region" description="Low complexity" evidence="8">
    <location>
        <begin position="249"/>
        <end position="260"/>
    </location>
</feature>
<evidence type="ECO:0000313" key="11">
    <source>
        <dbReference type="EMBL" id="CAB3359932.1"/>
    </source>
</evidence>
<evidence type="ECO:0000256" key="7">
    <source>
        <dbReference type="SAM" id="Coils"/>
    </source>
</evidence>
<keyword evidence="12" id="KW-1185">Reference proteome</keyword>
<sequence length="649" mass="71553">MKALDNELKADKDKGFRADRIVDQIVIFINSYDLIALRDFWTNLDQKMFSKLDAHFTPAIRKLESSVLKFYVINTVSNNKTDKMLEFFSKMSSELQGQPEWKEWFALPYVRNPEESHIFAVYFTRHWQDTLLASLHNLLALTFQSIPPPTLASFEDEAVKMRRLIEEVETLKAKLASLGVQDNAEGRSNVVEQSRTELMDDFYIIGKRETVSATTSVENQSLSLKNIMRNISGGIPTSPILGRKQQLQTSSSRRFVTSSSVDEKRSSSKTRVSSQRSIGADTSPIQKLENKASPKFKDSEQPTDVGDTKIPETDGPYLLLSQEVQEIHNSAITQCKFNNSGSLVASGDVDGVVKVWSTSPAPKVLATFQCKSNVVAIDWLGKHERFFILGTKAGSVYLCDSAEKKVVWELGNQPGSPLKDSRVLYVCCSPSEPQIVCSVAFPVPNGGDPQGKLFLLDVKSRKLERSLSLIGDSSHSVLVGCCTYNHNGQLLVAGATDGVVRIFDIRKGECFDSWLAHEGSVLSLQLSADFTSCFTLGQDGKFCQRNLNQSGHRVWETTLPEPLASGIHGQLFTFDQTGHFVLICGRTEDSINQVNPQGLSPVLSLGMNKGGGGQGAFSTAVDWCSANDCSTCLVGMSDGKIKISTLLQQ</sequence>
<dbReference type="GO" id="GO:0141039">
    <property type="term" value="F:phosphatidylinositol 3-kinase inhibitor activity"/>
    <property type="evidence" value="ECO:0007669"/>
    <property type="project" value="InterPro"/>
</dbReference>
<evidence type="ECO:0000259" key="10">
    <source>
        <dbReference type="Pfam" id="PF23138"/>
    </source>
</evidence>
<keyword evidence="7" id="KW-0175">Coiled coil</keyword>
<dbReference type="PANTHER" id="PTHR13083">
    <property type="entry name" value="WD REPEAT-CONTAINING PROTEIN 91"/>
    <property type="match status" value="1"/>
</dbReference>
<feature type="domain" description="Anaphase-promoting complex subunit 4-like WD40" evidence="9">
    <location>
        <begin position="473"/>
        <end position="525"/>
    </location>
</feature>
<proteinExistence type="inferred from homology"/>
<dbReference type="Gene3D" id="2.130.10.10">
    <property type="entry name" value="YVTN repeat-like/Quinoprotein amine dehydrogenase"/>
    <property type="match status" value="2"/>
</dbReference>
<evidence type="ECO:0000256" key="8">
    <source>
        <dbReference type="SAM" id="MobiDB-lite"/>
    </source>
</evidence>
<keyword evidence="6" id="KW-0853">WD repeat</keyword>
<feature type="region of interest" description="Disordered" evidence="8">
    <location>
        <begin position="235"/>
        <end position="310"/>
    </location>
</feature>
<dbReference type="GO" id="GO:0045022">
    <property type="term" value="P:early endosome to late endosome transport"/>
    <property type="evidence" value="ECO:0007669"/>
    <property type="project" value="InterPro"/>
</dbReference>
<evidence type="ECO:0000256" key="1">
    <source>
        <dbReference type="ARBA" id="ARBA00004220"/>
    </source>
</evidence>
<protein>
    <recommendedName>
        <fullName evidence="4">WD repeat-containing protein 91</fullName>
    </recommendedName>
</protein>
<dbReference type="Proteomes" id="UP000494165">
    <property type="component" value="Unassembled WGS sequence"/>
</dbReference>
<dbReference type="Pfam" id="PF00400">
    <property type="entry name" value="WD40"/>
    <property type="match status" value="1"/>
</dbReference>
<keyword evidence="5" id="KW-0967">Endosome</keyword>
<accession>A0A8S1BYR9</accession>
<dbReference type="PROSITE" id="PS50082">
    <property type="entry name" value="WD_REPEATS_2"/>
    <property type="match status" value="2"/>
</dbReference>
<feature type="repeat" description="WD" evidence="6">
    <location>
        <begin position="472"/>
        <end position="513"/>
    </location>
</feature>
<feature type="domain" description="ARMC9 CTLH-like" evidence="10">
    <location>
        <begin position="27"/>
        <end position="144"/>
    </location>
</feature>
<dbReference type="PROSITE" id="PS50294">
    <property type="entry name" value="WD_REPEATS_REGION"/>
    <property type="match status" value="1"/>
</dbReference>
<dbReference type="InterPro" id="IPR024977">
    <property type="entry name" value="Apc4-like_WD40_dom"/>
</dbReference>
<comment type="subcellular location">
    <subcellularLocation>
        <location evidence="1">Early endosome membrane</location>
        <topology evidence="1">Peripheral membrane protein</topology>
    </subcellularLocation>
    <subcellularLocation>
        <location evidence="2">Late endosome membrane</location>
    </subcellularLocation>
</comment>
<dbReference type="Pfam" id="PF12894">
    <property type="entry name" value="ANAPC4_WD40"/>
    <property type="match status" value="1"/>
</dbReference>
<evidence type="ECO:0000256" key="2">
    <source>
        <dbReference type="ARBA" id="ARBA00004414"/>
    </source>
</evidence>
<dbReference type="GO" id="GO:0031902">
    <property type="term" value="C:late endosome membrane"/>
    <property type="evidence" value="ECO:0007669"/>
    <property type="project" value="UniProtKB-SubCell"/>
</dbReference>
<dbReference type="GO" id="GO:0051898">
    <property type="term" value="P:negative regulation of phosphatidylinositol 3-kinase/protein kinase B signal transduction"/>
    <property type="evidence" value="ECO:0007669"/>
    <property type="project" value="InterPro"/>
</dbReference>
<comment type="caution">
    <text evidence="11">The sequence shown here is derived from an EMBL/GenBank/DDBJ whole genome shotgun (WGS) entry which is preliminary data.</text>
</comment>
<feature type="compositionally biased region" description="Basic and acidic residues" evidence="8">
    <location>
        <begin position="288"/>
        <end position="310"/>
    </location>
</feature>